<dbReference type="AlphaFoldDB" id="A0A4Q0PLW6"/>
<organism evidence="2 3">
    <name type="scientific">Leeuwenhoekiella marinoflava</name>
    <dbReference type="NCBI Taxonomy" id="988"/>
    <lineage>
        <taxon>Bacteria</taxon>
        <taxon>Pseudomonadati</taxon>
        <taxon>Bacteroidota</taxon>
        <taxon>Flavobacteriia</taxon>
        <taxon>Flavobacteriales</taxon>
        <taxon>Flavobacteriaceae</taxon>
        <taxon>Leeuwenhoekiella</taxon>
    </lineage>
</organism>
<evidence type="ECO:0000313" key="3">
    <source>
        <dbReference type="Proteomes" id="UP000290608"/>
    </source>
</evidence>
<dbReference type="InterPro" id="IPR009288">
    <property type="entry name" value="AIG2-like_dom"/>
</dbReference>
<dbReference type="GO" id="GO:0016740">
    <property type="term" value="F:transferase activity"/>
    <property type="evidence" value="ECO:0007669"/>
    <property type="project" value="UniProtKB-KW"/>
</dbReference>
<keyword evidence="2" id="KW-0808">Transferase</keyword>
<dbReference type="EMBL" id="QOVL01000008">
    <property type="protein sequence ID" value="RXG29983.1"/>
    <property type="molecule type" value="Genomic_DNA"/>
</dbReference>
<gene>
    <name evidence="2" type="ORF">DSL99_2041</name>
</gene>
<dbReference type="Proteomes" id="UP000290608">
    <property type="component" value="Unassembled WGS sequence"/>
</dbReference>
<dbReference type="Gene3D" id="3.10.490.10">
    <property type="entry name" value="Gamma-glutamyl cyclotransferase-like"/>
    <property type="match status" value="1"/>
</dbReference>
<evidence type="ECO:0000313" key="2">
    <source>
        <dbReference type="EMBL" id="RXG29983.1"/>
    </source>
</evidence>
<dbReference type="CDD" id="cd06661">
    <property type="entry name" value="GGCT_like"/>
    <property type="match status" value="1"/>
</dbReference>
<protein>
    <submittedName>
        <fullName evidence="2">Gamma-glutamyl AIG2-like cyclotransferase</fullName>
    </submittedName>
</protein>
<feature type="domain" description="Gamma-glutamylcyclotransferase AIG2-like" evidence="1">
    <location>
        <begin position="4"/>
        <end position="105"/>
    </location>
</feature>
<dbReference type="RefSeq" id="WP_073099083.1">
    <property type="nucleotide sequence ID" value="NZ_JBALUR010000017.1"/>
</dbReference>
<dbReference type="Pfam" id="PF06094">
    <property type="entry name" value="GGACT"/>
    <property type="match status" value="1"/>
</dbReference>
<sequence length="109" mass="12859">MPLLFTYGTLQDIEIQKKLFGRKLDGEKDILKKYKLGTIKIPENQEQTQTYFIAMHTGNKSDEIEGTVYELRDFELNIADEYEGYFYKRKHVLLASNKKVIIYCKPDDK</sequence>
<evidence type="ECO:0000259" key="1">
    <source>
        <dbReference type="Pfam" id="PF06094"/>
    </source>
</evidence>
<dbReference type="STRING" id="1122159.SAMN02745246_01995"/>
<accession>A0A4Q0PLW6</accession>
<name>A0A4Q0PLW6_9FLAO</name>
<dbReference type="InterPro" id="IPR036568">
    <property type="entry name" value="GGCT-like_sf"/>
</dbReference>
<dbReference type="InterPro" id="IPR013024">
    <property type="entry name" value="GGCT-like"/>
</dbReference>
<dbReference type="SUPFAM" id="SSF110857">
    <property type="entry name" value="Gamma-glutamyl cyclotransferase-like"/>
    <property type="match status" value="1"/>
</dbReference>
<reference evidence="2 3" key="1">
    <citation type="submission" date="2018-07" db="EMBL/GenBank/DDBJ databases">
        <title>Leeuwenhoekiella genomics.</title>
        <authorList>
            <person name="Tahon G."/>
            <person name="Willems A."/>
        </authorList>
    </citation>
    <scope>NUCLEOTIDE SEQUENCE [LARGE SCALE GENOMIC DNA]</scope>
    <source>
        <strain evidence="2 3">LMG 1345</strain>
    </source>
</reference>
<proteinExistence type="predicted"/>
<comment type="caution">
    <text evidence="2">The sequence shown here is derived from an EMBL/GenBank/DDBJ whole genome shotgun (WGS) entry which is preliminary data.</text>
</comment>